<gene>
    <name evidence="1" type="ORF">Dsin_020121</name>
</gene>
<evidence type="ECO:0000313" key="1">
    <source>
        <dbReference type="EMBL" id="KAK3206075.1"/>
    </source>
</evidence>
<name>A0AAE0A8U6_9ROSI</name>
<comment type="caution">
    <text evidence="1">The sequence shown here is derived from an EMBL/GenBank/DDBJ whole genome shotgun (WGS) entry which is preliminary data.</text>
</comment>
<reference evidence="1" key="1">
    <citation type="journal article" date="2023" name="Plant J.">
        <title>Genome sequences and population genomics provide insights into the demographic history, inbreeding, and mutation load of two 'living fossil' tree species of Dipteronia.</title>
        <authorList>
            <person name="Feng Y."/>
            <person name="Comes H.P."/>
            <person name="Chen J."/>
            <person name="Zhu S."/>
            <person name="Lu R."/>
            <person name="Zhang X."/>
            <person name="Li P."/>
            <person name="Qiu J."/>
            <person name="Olsen K.M."/>
            <person name="Qiu Y."/>
        </authorList>
    </citation>
    <scope>NUCLEOTIDE SEQUENCE</scope>
    <source>
        <strain evidence="1">NBL</strain>
    </source>
</reference>
<sequence length="97" mass="11479">MVVMPQWIDQPVNAKCVKDVWKVRIRVRVDEDGIMRREEIENCIREVMEGEKGREMRRNSKKWRELSIKAVSEGGTTDKNIDKFVSKLTNFKQQLLT</sequence>
<protein>
    <submittedName>
        <fullName evidence="1">Uncharacterized protein</fullName>
    </submittedName>
</protein>
<dbReference type="Proteomes" id="UP001281410">
    <property type="component" value="Unassembled WGS sequence"/>
</dbReference>
<dbReference type="PANTHER" id="PTHR48045:SF26">
    <property type="entry name" value="UDP-GLYCOSYLTRANSFERASE 74E2-LIKE"/>
    <property type="match status" value="1"/>
</dbReference>
<organism evidence="1 2">
    <name type="scientific">Dipteronia sinensis</name>
    <dbReference type="NCBI Taxonomy" id="43782"/>
    <lineage>
        <taxon>Eukaryota</taxon>
        <taxon>Viridiplantae</taxon>
        <taxon>Streptophyta</taxon>
        <taxon>Embryophyta</taxon>
        <taxon>Tracheophyta</taxon>
        <taxon>Spermatophyta</taxon>
        <taxon>Magnoliopsida</taxon>
        <taxon>eudicotyledons</taxon>
        <taxon>Gunneridae</taxon>
        <taxon>Pentapetalae</taxon>
        <taxon>rosids</taxon>
        <taxon>malvids</taxon>
        <taxon>Sapindales</taxon>
        <taxon>Sapindaceae</taxon>
        <taxon>Hippocastanoideae</taxon>
        <taxon>Acereae</taxon>
        <taxon>Dipteronia</taxon>
    </lineage>
</organism>
<dbReference type="Gene3D" id="3.40.50.2000">
    <property type="entry name" value="Glycogen Phosphorylase B"/>
    <property type="match status" value="2"/>
</dbReference>
<accession>A0AAE0A8U6</accession>
<dbReference type="EMBL" id="JANJYJ010000006">
    <property type="protein sequence ID" value="KAK3206075.1"/>
    <property type="molecule type" value="Genomic_DNA"/>
</dbReference>
<keyword evidence="2" id="KW-1185">Reference proteome</keyword>
<dbReference type="SUPFAM" id="SSF53756">
    <property type="entry name" value="UDP-Glycosyltransferase/glycogen phosphorylase"/>
    <property type="match status" value="1"/>
</dbReference>
<proteinExistence type="predicted"/>
<dbReference type="PANTHER" id="PTHR48045">
    <property type="entry name" value="UDP-GLYCOSYLTRANSFERASE 72B1"/>
    <property type="match status" value="1"/>
</dbReference>
<evidence type="ECO:0000313" key="2">
    <source>
        <dbReference type="Proteomes" id="UP001281410"/>
    </source>
</evidence>
<dbReference type="AlphaFoldDB" id="A0AAE0A8U6"/>